<keyword evidence="2" id="KW-1185">Reference proteome</keyword>
<proteinExistence type="predicted"/>
<protein>
    <submittedName>
        <fullName evidence="1">Uncharacterized protein</fullName>
    </submittedName>
</protein>
<gene>
    <name evidence="1" type="ORF">HPB47_000635</name>
</gene>
<evidence type="ECO:0000313" key="2">
    <source>
        <dbReference type="Proteomes" id="UP000805193"/>
    </source>
</evidence>
<reference evidence="1 2" key="1">
    <citation type="journal article" date="2020" name="Cell">
        <title>Large-Scale Comparative Analyses of Tick Genomes Elucidate Their Genetic Diversity and Vector Capacities.</title>
        <authorList>
            <consortium name="Tick Genome and Microbiome Consortium (TIGMIC)"/>
            <person name="Jia N."/>
            <person name="Wang J."/>
            <person name="Shi W."/>
            <person name="Du L."/>
            <person name="Sun Y."/>
            <person name="Zhan W."/>
            <person name="Jiang J.F."/>
            <person name="Wang Q."/>
            <person name="Zhang B."/>
            <person name="Ji P."/>
            <person name="Bell-Sakyi L."/>
            <person name="Cui X.M."/>
            <person name="Yuan T.T."/>
            <person name="Jiang B.G."/>
            <person name="Yang W.F."/>
            <person name="Lam T.T."/>
            <person name="Chang Q.C."/>
            <person name="Ding S.J."/>
            <person name="Wang X.J."/>
            <person name="Zhu J.G."/>
            <person name="Ruan X.D."/>
            <person name="Zhao L."/>
            <person name="Wei J.T."/>
            <person name="Ye R.Z."/>
            <person name="Que T.C."/>
            <person name="Du C.H."/>
            <person name="Zhou Y.H."/>
            <person name="Cheng J.X."/>
            <person name="Dai P.F."/>
            <person name="Guo W.B."/>
            <person name="Han X.H."/>
            <person name="Huang E.J."/>
            <person name="Li L.F."/>
            <person name="Wei W."/>
            <person name="Gao Y.C."/>
            <person name="Liu J.Z."/>
            <person name="Shao H.Z."/>
            <person name="Wang X."/>
            <person name="Wang C.C."/>
            <person name="Yang T.C."/>
            <person name="Huo Q.B."/>
            <person name="Li W."/>
            <person name="Chen H.Y."/>
            <person name="Chen S.E."/>
            <person name="Zhou L.G."/>
            <person name="Ni X.B."/>
            <person name="Tian J.H."/>
            <person name="Sheng Y."/>
            <person name="Liu T."/>
            <person name="Pan Y.S."/>
            <person name="Xia L.Y."/>
            <person name="Li J."/>
            <person name="Zhao F."/>
            <person name="Cao W.C."/>
        </authorList>
    </citation>
    <scope>NUCLEOTIDE SEQUENCE [LARGE SCALE GENOMIC DNA]</scope>
    <source>
        <strain evidence="1">Iper-2018</strain>
    </source>
</reference>
<dbReference type="Proteomes" id="UP000805193">
    <property type="component" value="Unassembled WGS sequence"/>
</dbReference>
<dbReference type="EMBL" id="JABSTQ010010080">
    <property type="protein sequence ID" value="KAG0423596.1"/>
    <property type="molecule type" value="Genomic_DNA"/>
</dbReference>
<evidence type="ECO:0000313" key="1">
    <source>
        <dbReference type="EMBL" id="KAG0423596.1"/>
    </source>
</evidence>
<organism evidence="1 2">
    <name type="scientific">Ixodes persulcatus</name>
    <name type="common">Taiga tick</name>
    <dbReference type="NCBI Taxonomy" id="34615"/>
    <lineage>
        <taxon>Eukaryota</taxon>
        <taxon>Metazoa</taxon>
        <taxon>Ecdysozoa</taxon>
        <taxon>Arthropoda</taxon>
        <taxon>Chelicerata</taxon>
        <taxon>Arachnida</taxon>
        <taxon>Acari</taxon>
        <taxon>Parasitiformes</taxon>
        <taxon>Ixodida</taxon>
        <taxon>Ixodoidea</taxon>
        <taxon>Ixodidae</taxon>
        <taxon>Ixodinae</taxon>
        <taxon>Ixodes</taxon>
    </lineage>
</organism>
<sequence>MPRKMRVTPWIDQFVRSKKAGSAETAQTEFGIALVKSVHPTYAVIGDTHTEIHAVFSDDVRELVRLTVGGDLSALEKRYVRVLTAEPCFVVVRGRRKEAIAVDQVVVLDQGKCEAAEASEPPENITFKSDARNLIKKVVTKMVTPEKRANRVDALLRDMKSRMGAALTTPPTASALKTEPVDVQHNGTEDLAKRAGPVGASVVGGLGADGPEVPPTSAIKKALDSPENSPTKRLRSTSRAARVSLRSGKCYANGEAVAEDPETLPPSPKRSRPSVSSQGEPVAEPAPAATTSTNPSTSATPKASAKPSARPTRPRGQSRAACHRPPLWDIAPPLLDAMRNLVHKHFSKWT</sequence>
<comment type="caution">
    <text evidence="1">The sequence shown here is derived from an EMBL/GenBank/DDBJ whole genome shotgun (WGS) entry which is preliminary data.</text>
</comment>
<accession>A0AC60PR96</accession>
<name>A0AC60PR96_IXOPE</name>